<dbReference type="EnsemblMetazoa" id="BGLB018296-RB">
    <property type="protein sequence ID" value="BGLB018296-PB"/>
    <property type="gene ID" value="BGLB018296"/>
</dbReference>
<organism evidence="1 2">
    <name type="scientific">Biomphalaria glabrata</name>
    <name type="common">Bloodfluke planorb</name>
    <name type="synonym">Freshwater snail</name>
    <dbReference type="NCBI Taxonomy" id="6526"/>
    <lineage>
        <taxon>Eukaryota</taxon>
        <taxon>Metazoa</taxon>
        <taxon>Spiralia</taxon>
        <taxon>Lophotrochozoa</taxon>
        <taxon>Mollusca</taxon>
        <taxon>Gastropoda</taxon>
        <taxon>Heterobranchia</taxon>
        <taxon>Euthyneura</taxon>
        <taxon>Panpulmonata</taxon>
        <taxon>Hygrophila</taxon>
        <taxon>Lymnaeoidea</taxon>
        <taxon>Planorbidae</taxon>
        <taxon>Biomphalaria</taxon>
    </lineage>
</organism>
<reference evidence="1" key="1">
    <citation type="submission" date="2020-05" db="UniProtKB">
        <authorList>
            <consortium name="EnsemblMetazoa"/>
        </authorList>
    </citation>
    <scope>IDENTIFICATION</scope>
    <source>
        <strain evidence="1">BB02</strain>
    </source>
</reference>
<protein>
    <submittedName>
        <fullName evidence="1">Uncharacterized protein</fullName>
    </submittedName>
</protein>
<accession>A0A2C9KEM7</accession>
<dbReference type="OrthoDB" id="5960512at2759"/>
<gene>
    <name evidence="1" type="primary">106079386</name>
</gene>
<evidence type="ECO:0000313" key="2">
    <source>
        <dbReference type="Proteomes" id="UP000076420"/>
    </source>
</evidence>
<sequence>MMPQAELDYSLDLNNVLKQVKEEIEETDLLAQPCEEQDFKMSEIKSEKIDENESVLNTQQSENFAETSNVKLEHQKQFRMPVLITKTHKLFGLAVKEYNPTFCCQCLNESVSEKYCKERKFEG</sequence>
<name>A0A2C9KEM7_BIOGL</name>
<evidence type="ECO:0000313" key="1">
    <source>
        <dbReference type="EnsemblMetazoa" id="BGLB018296-PB"/>
    </source>
</evidence>
<dbReference type="VEuPathDB" id="VectorBase:BGLB018296"/>
<dbReference type="AlphaFoldDB" id="A0A2C9KEM7"/>
<dbReference type="Proteomes" id="UP000076420">
    <property type="component" value="Unassembled WGS sequence"/>
</dbReference>
<proteinExistence type="predicted"/>